<feature type="region of interest" description="Disordered" evidence="2">
    <location>
        <begin position="438"/>
        <end position="493"/>
    </location>
</feature>
<proteinExistence type="predicted"/>
<evidence type="ECO:0000256" key="2">
    <source>
        <dbReference type="SAM" id="MobiDB-lite"/>
    </source>
</evidence>
<protein>
    <submittedName>
        <fullName evidence="4">KH domain-containing protein</fullName>
    </submittedName>
</protein>
<dbReference type="SUPFAM" id="SSF54791">
    <property type="entry name" value="Eukaryotic type KH-domain (KH-domain type I)"/>
    <property type="match status" value="2"/>
</dbReference>
<dbReference type="Pfam" id="PF22675">
    <property type="entry name" value="KH-I_KHDC4-BBP"/>
    <property type="match status" value="1"/>
</dbReference>
<dbReference type="Pfam" id="PF23469">
    <property type="entry name" value="KH_12"/>
    <property type="match status" value="1"/>
</dbReference>
<feature type="region of interest" description="Disordered" evidence="2">
    <location>
        <begin position="80"/>
        <end position="113"/>
    </location>
</feature>
<dbReference type="GO" id="GO:0005634">
    <property type="term" value="C:nucleus"/>
    <property type="evidence" value="ECO:0007669"/>
    <property type="project" value="InterPro"/>
</dbReference>
<feature type="region of interest" description="Disordered" evidence="2">
    <location>
        <begin position="587"/>
        <end position="679"/>
    </location>
</feature>
<feature type="compositionally biased region" description="Basic and acidic residues" evidence="2">
    <location>
        <begin position="1"/>
        <end position="29"/>
    </location>
</feature>
<dbReference type="EMBL" id="SPUK01000019">
    <property type="protein sequence ID" value="TQV91483.1"/>
    <property type="molecule type" value="Genomic_DNA"/>
</dbReference>
<feature type="region of interest" description="Disordered" evidence="2">
    <location>
        <begin position="1"/>
        <end position="64"/>
    </location>
</feature>
<dbReference type="STRING" id="43265.A0A545UPW0"/>
<feature type="compositionally biased region" description="Basic and acidic residues" evidence="2">
    <location>
        <begin position="331"/>
        <end position="357"/>
    </location>
</feature>
<evidence type="ECO:0000313" key="5">
    <source>
        <dbReference type="Proteomes" id="UP000315783"/>
    </source>
</evidence>
<feature type="region of interest" description="Disordered" evidence="2">
    <location>
        <begin position="209"/>
        <end position="231"/>
    </location>
</feature>
<dbReference type="InterPro" id="IPR056149">
    <property type="entry name" value="PRP5/DDX46/KHDC4_KH"/>
</dbReference>
<feature type="region of interest" description="Disordered" evidence="2">
    <location>
        <begin position="510"/>
        <end position="530"/>
    </location>
</feature>
<dbReference type="Pfam" id="PF06159">
    <property type="entry name" value="TRAPPC13_N"/>
    <property type="match status" value="1"/>
</dbReference>
<feature type="compositionally biased region" description="Pro residues" evidence="2">
    <location>
        <begin position="510"/>
        <end position="524"/>
    </location>
</feature>
<dbReference type="OrthoDB" id="397265at2759"/>
<dbReference type="InterPro" id="IPR031121">
    <property type="entry name" value="RIK/BLOM7"/>
</dbReference>
<dbReference type="AlphaFoldDB" id="A0A545UPW0"/>
<dbReference type="Gene3D" id="3.30.1370.10">
    <property type="entry name" value="K Homology domain, type 1"/>
    <property type="match status" value="2"/>
</dbReference>
<dbReference type="InterPro" id="IPR055256">
    <property type="entry name" value="KH_1_KHDC4/BBP-like"/>
</dbReference>
<dbReference type="InterPro" id="IPR055427">
    <property type="entry name" value="TRAPPC13_N"/>
</dbReference>
<dbReference type="InterPro" id="IPR047890">
    <property type="entry name" value="KHDC4_KH-I_first"/>
</dbReference>
<feature type="compositionally biased region" description="Polar residues" evidence="2">
    <location>
        <begin position="85"/>
        <end position="97"/>
    </location>
</feature>
<feature type="compositionally biased region" description="Polar residues" evidence="2">
    <location>
        <begin position="374"/>
        <end position="390"/>
    </location>
</feature>
<feature type="compositionally biased region" description="Low complexity" evidence="2">
    <location>
        <begin position="438"/>
        <end position="453"/>
    </location>
</feature>
<keyword evidence="5" id="KW-1185">Reference proteome</keyword>
<dbReference type="Proteomes" id="UP000315783">
    <property type="component" value="Unassembled WGS sequence"/>
</dbReference>
<evidence type="ECO:0000256" key="1">
    <source>
        <dbReference type="PROSITE-ProRule" id="PRU00117"/>
    </source>
</evidence>
<feature type="region of interest" description="Disordered" evidence="2">
    <location>
        <begin position="318"/>
        <end position="390"/>
    </location>
</feature>
<feature type="compositionally biased region" description="Basic and acidic residues" evidence="2">
    <location>
        <begin position="613"/>
        <end position="623"/>
    </location>
</feature>
<gene>
    <name evidence="4" type="ORF">IF1G_09982</name>
</gene>
<feature type="compositionally biased region" description="Basic and acidic residues" evidence="2">
    <location>
        <begin position="209"/>
        <end position="228"/>
    </location>
</feature>
<dbReference type="SMART" id="SM00322">
    <property type="entry name" value="KH"/>
    <property type="match status" value="1"/>
</dbReference>
<dbReference type="CDD" id="cd22385">
    <property type="entry name" value="KH-I_KHDC4_rpt1"/>
    <property type="match status" value="1"/>
</dbReference>
<dbReference type="PANTHER" id="PTHR15744:SF0">
    <property type="entry name" value="KH HOMOLOGY DOMAIN-CONTAINING PROTEIN 4"/>
    <property type="match status" value="1"/>
</dbReference>
<dbReference type="InterPro" id="IPR047889">
    <property type="entry name" value="KHDC4_KH-I_second"/>
</dbReference>
<evidence type="ECO:0000259" key="3">
    <source>
        <dbReference type="SMART" id="SM00322"/>
    </source>
</evidence>
<keyword evidence="1" id="KW-0694">RNA-binding</keyword>
<dbReference type="FunFam" id="3.30.1370.10:FF:000051">
    <property type="entry name" value="Putative kh domain-containing protein"/>
    <property type="match status" value="1"/>
</dbReference>
<sequence>MADAEPRKRSRFDQKEPEPKRASRFDRRSRSPSNRTSETRERSPIGNSESAVDPAAAAAAAAAKINAQLQARKGIQHVDVPPIQGATSNGTPEASSTAPEGGKGAPGAPGEMYVSDGDYIQDIEVNDLRNRYMLMKAQTQQSIQKETGADLTVRGKYYPNKSMATAAEPPLYLHITARTKEVLEAAVAKVNELIEQELPQLVDERRFKRREREQPENEDNSRRNKWPEESIPVGLEPVPGFNLRAQIVGAGGSYVKHIQQETGCRVQIKGRGSGYIERDTNQESDDEMFLHVAGPDLVMVEKARDLCKDLIENVREQYEEFRSRPPRHHGERGGYGDRGYGGDRRGGYNDRGGDHYSGRGGGGGGDSYSGYGRQNSDGGSRNAPASTDSSANADYNAQYAQYYAQAAANGQDPYAAYGGYANYVAMYQQYYAQYQQGQPGAAQSPAQAPGASASPPPPPSDSAPPPPPPSNAAPPPPPSASPPGAPGGYSAVPPPPGLLSCPSLVSQYPVEPPFQGPGTQPAPLPGSLAYRPYNSGSSSAAAPVPLTNPSPFLLSPILNLPVSFGSAYVGETFSCTLCANNDLPTGGDDDDDDNNNNNNNNNLEGGGATTTKKIRDVRIEAEMKTPGLGKAQRLELSPATPAAGEHRGGGDDDKDGDGDAKPSGSSSSAASGGGADLAPGGTLQKVVSFDLKEEGNHVLAVTVSYYEATETSGRTRTFRKLYQFICKPSLIVRTKVGVLEEPSPASSLSRSKGRQHKAGPLRPLRRWVLEAQLENCSDDTMQLDRVVVEPEPGLTYRDCNSWVVTGGASSVSSSSAAAAAQKPVLRPGEVEQVCFVVEALSRAAQVARGVDEEDAVDVVARAEAAGAGAGPDARVVFGVLGIGWRGEMGSRGYLSTGKLGTRVVR</sequence>
<feature type="domain" description="K Homology" evidence="3">
    <location>
        <begin position="225"/>
        <end position="312"/>
    </location>
</feature>
<dbReference type="PANTHER" id="PTHR15744">
    <property type="entry name" value="BLOM7"/>
    <property type="match status" value="1"/>
</dbReference>
<dbReference type="InterPro" id="IPR004087">
    <property type="entry name" value="KH_dom"/>
</dbReference>
<comment type="caution">
    <text evidence="4">The sequence shown here is derived from an EMBL/GenBank/DDBJ whole genome shotgun (WGS) entry which is preliminary data.</text>
</comment>
<dbReference type="GO" id="GO:0003723">
    <property type="term" value="F:RNA binding"/>
    <property type="evidence" value="ECO:0007669"/>
    <property type="project" value="UniProtKB-UniRule"/>
</dbReference>
<name>A0A545UPW0_9HYPO</name>
<accession>A0A545UPW0</accession>
<feature type="compositionally biased region" description="Low complexity" evidence="2">
    <location>
        <begin position="661"/>
        <end position="679"/>
    </location>
</feature>
<feature type="compositionally biased region" description="Pro residues" evidence="2">
    <location>
        <begin position="454"/>
        <end position="485"/>
    </location>
</feature>
<dbReference type="InterPro" id="IPR036612">
    <property type="entry name" value="KH_dom_type_1_sf"/>
</dbReference>
<organism evidence="4 5">
    <name type="scientific">Cordyceps javanica</name>
    <dbReference type="NCBI Taxonomy" id="43265"/>
    <lineage>
        <taxon>Eukaryota</taxon>
        <taxon>Fungi</taxon>
        <taxon>Dikarya</taxon>
        <taxon>Ascomycota</taxon>
        <taxon>Pezizomycotina</taxon>
        <taxon>Sordariomycetes</taxon>
        <taxon>Hypocreomycetidae</taxon>
        <taxon>Hypocreales</taxon>
        <taxon>Cordycipitaceae</taxon>
        <taxon>Cordyceps</taxon>
    </lineage>
</organism>
<dbReference type="FunFam" id="3.30.1370.10:FF:000037">
    <property type="entry name" value="KH domain protein"/>
    <property type="match status" value="1"/>
</dbReference>
<dbReference type="CDD" id="cd22386">
    <property type="entry name" value="KH-I_KHDC4_rpt2"/>
    <property type="match status" value="1"/>
</dbReference>
<reference evidence="4 5" key="1">
    <citation type="journal article" date="2019" name="Appl. Microbiol. Biotechnol.">
        <title>Genome sequence of Isaria javanica and comparative genome analysis insights into family S53 peptidase evolution in fungal entomopathogens.</title>
        <authorList>
            <person name="Lin R."/>
            <person name="Zhang X."/>
            <person name="Xin B."/>
            <person name="Zou M."/>
            <person name="Gao Y."/>
            <person name="Qin F."/>
            <person name="Hu Q."/>
            <person name="Xie B."/>
            <person name="Cheng X."/>
        </authorList>
    </citation>
    <scope>NUCLEOTIDE SEQUENCE [LARGE SCALE GENOMIC DNA]</scope>
    <source>
        <strain evidence="4 5">IJ1G</strain>
    </source>
</reference>
<dbReference type="PROSITE" id="PS50084">
    <property type="entry name" value="KH_TYPE_1"/>
    <property type="match status" value="1"/>
</dbReference>
<feature type="compositionally biased region" description="Gly residues" evidence="2">
    <location>
        <begin position="358"/>
        <end position="367"/>
    </location>
</feature>
<evidence type="ECO:0000313" key="4">
    <source>
        <dbReference type="EMBL" id="TQV91483.1"/>
    </source>
</evidence>